<evidence type="ECO:0000259" key="6">
    <source>
        <dbReference type="PROSITE" id="PS51918"/>
    </source>
</evidence>
<dbReference type="GO" id="GO:0046872">
    <property type="term" value="F:metal ion binding"/>
    <property type="evidence" value="ECO:0007669"/>
    <property type="project" value="UniProtKB-KW"/>
</dbReference>
<accession>A0A0B7GZI1</accession>
<dbReference type="GO" id="GO:0003824">
    <property type="term" value="F:catalytic activity"/>
    <property type="evidence" value="ECO:0007669"/>
    <property type="project" value="InterPro"/>
</dbReference>
<keyword evidence="4" id="KW-0408">Iron</keyword>
<dbReference type="GO" id="GO:0051536">
    <property type="term" value="F:iron-sulfur cluster binding"/>
    <property type="evidence" value="ECO:0007669"/>
    <property type="project" value="UniProtKB-KW"/>
</dbReference>
<sequence length="275" mass="31721">MHCYIPHEFKLTNISEDMYYRVLKQLHEMKTLSLTLSGGEPMCHPKFKEFLQAAKDYDFSVNVLSNLTLVDDEVISLMKNSRLSSVQVSLYSMNPEHHDAITCLKGSFEKTKNAILRLVENDIPLQISCPTMKQNKGDYQEVLRWAHEHKVRAVTDYIMMARFDHSTDNLDNRLNLSEVEKVITDILQDDIDYQAEILKPDFFERVQALTHDPDGIVCGVGISSACMVANGNVYPCADWQDYVCGNVNESSLKDIWYHSKKMNFLRNIRNKDFPE</sequence>
<dbReference type="InterPro" id="IPR023885">
    <property type="entry name" value="4Fe4S-binding_SPASM_dom"/>
</dbReference>
<dbReference type="PANTHER" id="PTHR11228">
    <property type="entry name" value="RADICAL SAM DOMAIN PROTEIN"/>
    <property type="match status" value="1"/>
</dbReference>
<dbReference type="PROSITE" id="PS51918">
    <property type="entry name" value="RADICAL_SAM"/>
    <property type="match status" value="1"/>
</dbReference>
<reference evidence="8" key="1">
    <citation type="submission" date="2015-01" db="EMBL/GenBank/DDBJ databases">
        <authorList>
            <person name="Manzoor Shahid"/>
            <person name="Zubair Saima"/>
        </authorList>
    </citation>
    <scope>NUCLEOTIDE SEQUENCE [LARGE SCALE GENOMIC DNA]</scope>
    <source>
        <strain evidence="8">V1</strain>
    </source>
</reference>
<evidence type="ECO:0000256" key="1">
    <source>
        <dbReference type="ARBA" id="ARBA00001966"/>
    </source>
</evidence>
<evidence type="ECO:0000256" key="5">
    <source>
        <dbReference type="ARBA" id="ARBA00023014"/>
    </source>
</evidence>
<dbReference type="Pfam" id="PF13186">
    <property type="entry name" value="SPASM"/>
    <property type="match status" value="1"/>
</dbReference>
<evidence type="ECO:0000256" key="3">
    <source>
        <dbReference type="ARBA" id="ARBA00022723"/>
    </source>
</evidence>
<protein>
    <submittedName>
        <fullName evidence="7">Radical SAM additional 4Fe4S-binding domain-containing protein</fullName>
    </submittedName>
</protein>
<comment type="cofactor">
    <cofactor evidence="1">
        <name>[4Fe-4S] cluster</name>
        <dbReference type="ChEBI" id="CHEBI:49883"/>
    </cofactor>
</comment>
<evidence type="ECO:0000256" key="4">
    <source>
        <dbReference type="ARBA" id="ARBA00023004"/>
    </source>
</evidence>
<dbReference type="InterPro" id="IPR050377">
    <property type="entry name" value="Radical_SAM_PqqE_MftC-like"/>
</dbReference>
<keyword evidence="3" id="KW-0479">Metal-binding</keyword>
<gene>
    <name evidence="7" type="ORF">TPHV1_320003</name>
</gene>
<name>A0A0B7GZI1_TREPH</name>
<dbReference type="PANTHER" id="PTHR11228:SF7">
    <property type="entry name" value="PQQA PEPTIDE CYCLASE"/>
    <property type="match status" value="1"/>
</dbReference>
<dbReference type="InterPro" id="IPR013785">
    <property type="entry name" value="Aldolase_TIM"/>
</dbReference>
<evidence type="ECO:0000256" key="2">
    <source>
        <dbReference type="ARBA" id="ARBA00022691"/>
    </source>
</evidence>
<dbReference type="RefSeq" id="WP_052812615.1">
    <property type="nucleotide sequence ID" value="NZ_CDNC01000026.1"/>
</dbReference>
<keyword evidence="8" id="KW-1185">Reference proteome</keyword>
<dbReference type="InterPro" id="IPR058240">
    <property type="entry name" value="rSAM_sf"/>
</dbReference>
<dbReference type="EMBL" id="CDNC01000026">
    <property type="protein sequence ID" value="CEM62400.1"/>
    <property type="molecule type" value="Genomic_DNA"/>
</dbReference>
<dbReference type="Gene3D" id="3.20.20.70">
    <property type="entry name" value="Aldolase class I"/>
    <property type="match status" value="1"/>
</dbReference>
<proteinExistence type="predicted"/>
<dbReference type="CDD" id="cd01335">
    <property type="entry name" value="Radical_SAM"/>
    <property type="match status" value="1"/>
</dbReference>
<dbReference type="AlphaFoldDB" id="A0A0B7GZI1"/>
<evidence type="ECO:0000313" key="7">
    <source>
        <dbReference type="EMBL" id="CEM62400.1"/>
    </source>
</evidence>
<dbReference type="SUPFAM" id="SSF102114">
    <property type="entry name" value="Radical SAM enzymes"/>
    <property type="match status" value="1"/>
</dbReference>
<feature type="domain" description="Radical SAM core" evidence="6">
    <location>
        <begin position="1"/>
        <end position="201"/>
    </location>
</feature>
<organism evidence="7 8">
    <name type="scientific">Treponema phagedenis</name>
    <dbReference type="NCBI Taxonomy" id="162"/>
    <lineage>
        <taxon>Bacteria</taxon>
        <taxon>Pseudomonadati</taxon>
        <taxon>Spirochaetota</taxon>
        <taxon>Spirochaetia</taxon>
        <taxon>Spirochaetales</taxon>
        <taxon>Treponemataceae</taxon>
        <taxon>Treponema</taxon>
    </lineage>
</organism>
<keyword evidence="2" id="KW-0949">S-adenosyl-L-methionine</keyword>
<keyword evidence="5" id="KW-0411">Iron-sulfur</keyword>
<evidence type="ECO:0000313" key="8">
    <source>
        <dbReference type="Proteomes" id="UP000042527"/>
    </source>
</evidence>
<dbReference type="Pfam" id="PF04055">
    <property type="entry name" value="Radical_SAM"/>
    <property type="match status" value="1"/>
</dbReference>
<dbReference type="Proteomes" id="UP000042527">
    <property type="component" value="Unassembled WGS sequence"/>
</dbReference>
<dbReference type="InterPro" id="IPR007197">
    <property type="entry name" value="rSAM"/>
</dbReference>